<keyword evidence="3" id="KW-0645">Protease</keyword>
<keyword evidence="5" id="KW-0378">Hydrolase</keyword>
<proteinExistence type="predicted"/>
<keyword evidence="10" id="KW-1185">Reference proteome</keyword>
<dbReference type="GO" id="GO:0008233">
    <property type="term" value="F:peptidase activity"/>
    <property type="evidence" value="ECO:0007669"/>
    <property type="project" value="UniProtKB-KW"/>
</dbReference>
<accession>A0A1M6KZ91</accession>
<reference evidence="10" key="1">
    <citation type="submission" date="2016-11" db="EMBL/GenBank/DDBJ databases">
        <authorList>
            <person name="Varghese N."/>
            <person name="Submissions S."/>
        </authorList>
    </citation>
    <scope>NUCLEOTIDE SEQUENCE [LARGE SCALE GENOMIC DNA]</scope>
    <source>
        <strain evidence="10">DSM 17957</strain>
    </source>
</reference>
<keyword evidence="6 8" id="KW-1133">Transmembrane helix</keyword>
<dbReference type="InterPro" id="IPR026392">
    <property type="entry name" value="Exo/Archaeosortase_dom"/>
</dbReference>
<dbReference type="Proteomes" id="UP000184536">
    <property type="component" value="Unassembled WGS sequence"/>
</dbReference>
<dbReference type="NCBIfam" id="TIGR04178">
    <property type="entry name" value="exo_archaeo"/>
    <property type="match status" value="1"/>
</dbReference>
<feature type="transmembrane region" description="Helical" evidence="8">
    <location>
        <begin position="136"/>
        <end position="157"/>
    </location>
</feature>
<dbReference type="NCBIfam" id="TIGR04287">
    <property type="entry name" value="exosort_XrtK"/>
    <property type="match status" value="1"/>
</dbReference>
<evidence type="ECO:0000256" key="1">
    <source>
        <dbReference type="ARBA" id="ARBA00004651"/>
    </source>
</evidence>
<organism evidence="9 10">
    <name type="scientific">Geosporobacter subterraneus DSM 17957</name>
    <dbReference type="NCBI Taxonomy" id="1121919"/>
    <lineage>
        <taxon>Bacteria</taxon>
        <taxon>Bacillati</taxon>
        <taxon>Bacillota</taxon>
        <taxon>Clostridia</taxon>
        <taxon>Peptostreptococcales</taxon>
        <taxon>Thermotaleaceae</taxon>
        <taxon>Geosporobacter</taxon>
    </lineage>
</organism>
<dbReference type="RefSeq" id="WP_190014487.1">
    <property type="nucleotide sequence ID" value="NZ_FQZV01000033.1"/>
</dbReference>
<evidence type="ECO:0000256" key="4">
    <source>
        <dbReference type="ARBA" id="ARBA00022692"/>
    </source>
</evidence>
<dbReference type="GO" id="GO:0006508">
    <property type="term" value="P:proteolysis"/>
    <property type="evidence" value="ECO:0007669"/>
    <property type="project" value="UniProtKB-KW"/>
</dbReference>
<sequence>MKDKIQNLIFYCFTALLAISIAYWVKVLPDHTIAVFLYPHAKITEIFYNTSLLYVKGIGYSSIDGTFAIGRECMGIKFIVMLFGMTACMFVKHFKRFQKVLWCMVSLAGAILIGIFISCIRIIGSIPLVSHPKFPLFHSSIGISLYFLALMLSYALLNRLFRSDHHEKVI</sequence>
<gene>
    <name evidence="9" type="ORF">SAMN02745975_02537</name>
</gene>
<feature type="transmembrane region" description="Helical" evidence="8">
    <location>
        <begin position="7"/>
        <end position="25"/>
    </location>
</feature>
<evidence type="ECO:0000256" key="8">
    <source>
        <dbReference type="SAM" id="Phobius"/>
    </source>
</evidence>
<evidence type="ECO:0000256" key="6">
    <source>
        <dbReference type="ARBA" id="ARBA00022989"/>
    </source>
</evidence>
<evidence type="ECO:0000313" key="9">
    <source>
        <dbReference type="EMBL" id="SHJ64250.1"/>
    </source>
</evidence>
<evidence type="ECO:0000256" key="5">
    <source>
        <dbReference type="ARBA" id="ARBA00022801"/>
    </source>
</evidence>
<evidence type="ECO:0000256" key="7">
    <source>
        <dbReference type="ARBA" id="ARBA00023136"/>
    </source>
</evidence>
<keyword evidence="7 8" id="KW-0472">Membrane</keyword>
<dbReference type="GO" id="GO:0005886">
    <property type="term" value="C:plasma membrane"/>
    <property type="evidence" value="ECO:0007669"/>
    <property type="project" value="UniProtKB-SubCell"/>
</dbReference>
<dbReference type="EMBL" id="FQZV01000033">
    <property type="protein sequence ID" value="SHJ64250.1"/>
    <property type="molecule type" value="Genomic_DNA"/>
</dbReference>
<keyword evidence="4 8" id="KW-0812">Transmembrane</keyword>
<protein>
    <submittedName>
        <fullName evidence="9">Exosortase K</fullName>
    </submittedName>
</protein>
<feature type="transmembrane region" description="Helical" evidence="8">
    <location>
        <begin position="74"/>
        <end position="91"/>
    </location>
</feature>
<dbReference type="AlphaFoldDB" id="A0A1M6KZ91"/>
<feature type="transmembrane region" description="Helical" evidence="8">
    <location>
        <begin position="100"/>
        <end position="124"/>
    </location>
</feature>
<keyword evidence="2" id="KW-1003">Cell membrane</keyword>
<evidence type="ECO:0000313" key="10">
    <source>
        <dbReference type="Proteomes" id="UP000184536"/>
    </source>
</evidence>
<dbReference type="InterPro" id="IPR027551">
    <property type="entry name" value="Exosort_XrtK"/>
</dbReference>
<comment type="subcellular location">
    <subcellularLocation>
        <location evidence="1">Cell membrane</location>
        <topology evidence="1">Multi-pass membrane protein</topology>
    </subcellularLocation>
</comment>
<evidence type="ECO:0000256" key="3">
    <source>
        <dbReference type="ARBA" id="ARBA00022670"/>
    </source>
</evidence>
<name>A0A1M6KZ91_9FIRM</name>
<evidence type="ECO:0000256" key="2">
    <source>
        <dbReference type="ARBA" id="ARBA00022475"/>
    </source>
</evidence>